<evidence type="ECO:0000313" key="2">
    <source>
        <dbReference type="EMBL" id="UVQ76917.1"/>
    </source>
</evidence>
<dbReference type="Proteomes" id="UP001060104">
    <property type="component" value="Chromosome"/>
</dbReference>
<organism evidence="1 4">
    <name type="scientific">Bacteroides faecis</name>
    <dbReference type="NCBI Taxonomy" id="674529"/>
    <lineage>
        <taxon>Bacteria</taxon>
        <taxon>Pseudomonadati</taxon>
        <taxon>Bacteroidota</taxon>
        <taxon>Bacteroidia</taxon>
        <taxon>Bacteroidales</taxon>
        <taxon>Bacteroidaceae</taxon>
        <taxon>Bacteroides</taxon>
    </lineage>
</organism>
<dbReference type="RefSeq" id="WP_010536890.1">
    <property type="nucleotide sequence ID" value="NZ_CACRSZ010000047.1"/>
</dbReference>
<accession>A0AAW5NVC0</accession>
<evidence type="ECO:0000313" key="4">
    <source>
        <dbReference type="Proteomes" id="UP001204548"/>
    </source>
</evidence>
<evidence type="ECO:0008006" key="5">
    <source>
        <dbReference type="Google" id="ProtNLM"/>
    </source>
</evidence>
<name>A0AAW5NVC0_9BACE</name>
<dbReference type="AlphaFoldDB" id="A0AAW5NVC0"/>
<proteinExistence type="predicted"/>
<dbReference type="EMBL" id="JANUTS010000001">
    <property type="protein sequence ID" value="MCS2792270.1"/>
    <property type="molecule type" value="Genomic_DNA"/>
</dbReference>
<dbReference type="EMBL" id="CP103141">
    <property type="protein sequence ID" value="UVQ76917.1"/>
    <property type="molecule type" value="Genomic_DNA"/>
</dbReference>
<dbReference type="InterPro" id="IPR011990">
    <property type="entry name" value="TPR-like_helical_dom_sf"/>
</dbReference>
<dbReference type="Proteomes" id="UP001204548">
    <property type="component" value="Unassembled WGS sequence"/>
</dbReference>
<protein>
    <recommendedName>
        <fullName evidence="5">Tetratricopeptide repeat protein</fullName>
    </recommendedName>
</protein>
<dbReference type="Gene3D" id="1.25.40.10">
    <property type="entry name" value="Tetratricopeptide repeat domain"/>
    <property type="match status" value="1"/>
</dbReference>
<dbReference type="SUPFAM" id="SSF48452">
    <property type="entry name" value="TPR-like"/>
    <property type="match status" value="1"/>
</dbReference>
<reference evidence="1" key="1">
    <citation type="submission" date="2022-08" db="EMBL/GenBank/DDBJ databases">
        <title>Genome Sequencing of Bacteroides fragilis Group Isolates with Nanopore Technology.</title>
        <authorList>
            <person name="Tisza M.J."/>
            <person name="Smith D."/>
            <person name="Dekker J.P."/>
        </authorList>
    </citation>
    <scope>NUCLEOTIDE SEQUENCE</scope>
    <source>
        <strain evidence="1">BFG-351</strain>
        <strain evidence="2">BFG-527</strain>
    </source>
</reference>
<dbReference type="GeneID" id="69589084"/>
<keyword evidence="3" id="KW-1185">Reference proteome</keyword>
<sequence length="237" mass="27277">MNIKSRKSGFLLTILSMIITTTGCHSRQEPKVDITPHHINLQADSFYQQAMTLMESSYDVDSTRKCIRFLDKALAIDSLNPDYYGIKAKLLSEMGELDSALHVQTLAMKKKAITGEYLFQLGLLQAAKDMYTEAHESFGQSRAFLQAVLKQYPDSLGAFILAEAANALYEKEDSLFMRDIDEIRKRFPERLMEIEMTRRVKPHSLVNQIRNIQIKKDYNIDFDLDSLVEETVKRVRE</sequence>
<dbReference type="PROSITE" id="PS51257">
    <property type="entry name" value="PROKAR_LIPOPROTEIN"/>
    <property type="match status" value="1"/>
</dbReference>
<evidence type="ECO:0000313" key="1">
    <source>
        <dbReference type="EMBL" id="MCS2792270.1"/>
    </source>
</evidence>
<gene>
    <name evidence="1" type="ORF">NXW97_09670</name>
    <name evidence="2" type="ORF">NXY30_11375</name>
</gene>
<evidence type="ECO:0000313" key="3">
    <source>
        <dbReference type="Proteomes" id="UP001060104"/>
    </source>
</evidence>